<keyword evidence="4" id="KW-1185">Reference proteome</keyword>
<dbReference type="GO" id="GO:0016747">
    <property type="term" value="F:acyltransferase activity, transferring groups other than amino-acyl groups"/>
    <property type="evidence" value="ECO:0007669"/>
    <property type="project" value="InterPro"/>
</dbReference>
<reference evidence="3 4" key="1">
    <citation type="submission" date="2021-12" db="EMBL/GenBank/DDBJ databases">
        <title>Genome sequencing of bacteria with rrn-lacking chromosome and rrn-plasmid.</title>
        <authorList>
            <person name="Anda M."/>
            <person name="Iwasaki W."/>
        </authorList>
    </citation>
    <scope>NUCLEOTIDE SEQUENCE [LARGE SCALE GENOMIC DNA]</scope>
    <source>
        <strain evidence="3 4">NBRC 15940</strain>
    </source>
</reference>
<accession>A0AAN4VTX6</accession>
<dbReference type="GO" id="GO:0009103">
    <property type="term" value="P:lipopolysaccharide biosynthetic process"/>
    <property type="evidence" value="ECO:0007669"/>
    <property type="project" value="TreeGrafter"/>
</dbReference>
<feature type="transmembrane region" description="Helical" evidence="1">
    <location>
        <begin position="153"/>
        <end position="173"/>
    </location>
</feature>
<dbReference type="Proteomes" id="UP001310022">
    <property type="component" value="Unassembled WGS sequence"/>
</dbReference>
<dbReference type="AlphaFoldDB" id="A0AAN4VTX6"/>
<name>A0AAN4VTX6_9BACT</name>
<organism evidence="3 4">
    <name type="scientific">Persicobacter diffluens</name>
    <dbReference type="NCBI Taxonomy" id="981"/>
    <lineage>
        <taxon>Bacteria</taxon>
        <taxon>Pseudomonadati</taxon>
        <taxon>Bacteroidota</taxon>
        <taxon>Cytophagia</taxon>
        <taxon>Cytophagales</taxon>
        <taxon>Persicobacteraceae</taxon>
        <taxon>Persicobacter</taxon>
    </lineage>
</organism>
<comment type="caution">
    <text evidence="3">The sequence shown here is derived from an EMBL/GenBank/DDBJ whole genome shotgun (WGS) entry which is preliminary data.</text>
</comment>
<keyword evidence="1" id="KW-1133">Transmembrane helix</keyword>
<evidence type="ECO:0000256" key="1">
    <source>
        <dbReference type="SAM" id="Phobius"/>
    </source>
</evidence>
<dbReference type="InterPro" id="IPR050879">
    <property type="entry name" value="Acyltransferase_3"/>
</dbReference>
<dbReference type="Pfam" id="PF01757">
    <property type="entry name" value="Acyl_transf_3"/>
    <property type="match status" value="1"/>
</dbReference>
<dbReference type="PANTHER" id="PTHR23028:SF53">
    <property type="entry name" value="ACYL_TRANSF_3 DOMAIN-CONTAINING PROTEIN"/>
    <property type="match status" value="1"/>
</dbReference>
<dbReference type="RefSeq" id="WP_338235820.1">
    <property type="nucleotide sequence ID" value="NZ_BQKE01000001.1"/>
</dbReference>
<keyword evidence="1" id="KW-0472">Membrane</keyword>
<feature type="transmembrane region" description="Helical" evidence="1">
    <location>
        <begin position="49"/>
        <end position="72"/>
    </location>
</feature>
<feature type="transmembrane region" description="Helical" evidence="1">
    <location>
        <begin position="180"/>
        <end position="198"/>
    </location>
</feature>
<feature type="transmembrane region" description="Helical" evidence="1">
    <location>
        <begin position="259"/>
        <end position="287"/>
    </location>
</feature>
<keyword evidence="1" id="KW-0812">Transmembrane</keyword>
<proteinExistence type="predicted"/>
<feature type="transmembrane region" description="Helical" evidence="1">
    <location>
        <begin position="314"/>
        <end position="332"/>
    </location>
</feature>
<evidence type="ECO:0000313" key="4">
    <source>
        <dbReference type="Proteomes" id="UP001310022"/>
    </source>
</evidence>
<protein>
    <recommendedName>
        <fullName evidence="2">Acyltransferase 3 domain-containing protein</fullName>
    </recommendedName>
</protein>
<dbReference type="GO" id="GO:0016020">
    <property type="term" value="C:membrane"/>
    <property type="evidence" value="ECO:0007669"/>
    <property type="project" value="TreeGrafter"/>
</dbReference>
<evidence type="ECO:0000259" key="2">
    <source>
        <dbReference type="Pfam" id="PF01757"/>
    </source>
</evidence>
<dbReference type="EMBL" id="BQKE01000001">
    <property type="protein sequence ID" value="GJM59916.1"/>
    <property type="molecule type" value="Genomic_DNA"/>
</dbReference>
<sequence length="398" mass="45640">MEQSKKKIYFKGLNGVRFFAACAVIFHHIEHHKYWLGLPNSWGNTTVDALGHKAVSLFFVLSGFLITYLLMAEVQKTGKIAFFKFYVRRALRIWPLYFLITFIAFFLLPIMVNLDDFGINLYKDFWGKLSLYLVILPNIARQAFEPVLGANQAWSIGVEEQFYLAWPILIWLFRKRLPQFLLGFIAFKMGIDLVLYLAKDAVLPSSGWYVPLNFGYRIMHTFQIEQMTVGGIGAWILFERKAQFLQWTYHPVTHYGSMVLLVAMLFVPMHFFGASVVEAIVFILFIMNVSTNPNASNSLEGPAFTFLGNLSYGVYMYHNICIILLIKLLIYFEVPEMSNTFFNISLYGGSVIFTTFITALSYEFFESKVLKYKSKFMVVKSGTSGESTPKPTAEPVNS</sequence>
<dbReference type="InterPro" id="IPR002656">
    <property type="entry name" value="Acyl_transf_3_dom"/>
</dbReference>
<feature type="transmembrane region" description="Helical" evidence="1">
    <location>
        <begin position="344"/>
        <end position="365"/>
    </location>
</feature>
<evidence type="ECO:0000313" key="3">
    <source>
        <dbReference type="EMBL" id="GJM59916.1"/>
    </source>
</evidence>
<dbReference type="PANTHER" id="PTHR23028">
    <property type="entry name" value="ACETYLTRANSFERASE"/>
    <property type="match status" value="1"/>
</dbReference>
<feature type="transmembrane region" description="Helical" evidence="1">
    <location>
        <begin position="12"/>
        <end position="29"/>
    </location>
</feature>
<gene>
    <name evidence="3" type="ORF">PEDI_04680</name>
</gene>
<feature type="transmembrane region" description="Helical" evidence="1">
    <location>
        <begin position="218"/>
        <end position="238"/>
    </location>
</feature>
<feature type="transmembrane region" description="Helical" evidence="1">
    <location>
        <begin position="93"/>
        <end position="112"/>
    </location>
</feature>
<feature type="domain" description="Acyltransferase 3" evidence="2">
    <location>
        <begin position="11"/>
        <end position="359"/>
    </location>
</feature>